<comment type="caution">
    <text evidence="1">The sequence shown here is derived from an EMBL/GenBank/DDBJ whole genome shotgun (WGS) entry which is preliminary data.</text>
</comment>
<keyword evidence="2" id="KW-1185">Reference proteome</keyword>
<gene>
    <name evidence="1" type="ORF">HAX54_052800</name>
</gene>
<dbReference type="Proteomes" id="UP000823775">
    <property type="component" value="Unassembled WGS sequence"/>
</dbReference>
<sequence>MEVHLNGEGVSFSTLSLGQFSGNLWFKTEAALISPVCSYWGNQGGTRGNSRRSSPDTGLTFEEHKTNYDVYDPHYLLCRIFLLRIKVCINVGIGSGDQANHLSSFGSGPQNVLGANL</sequence>
<name>A0ABS8WNV2_DATST</name>
<evidence type="ECO:0000313" key="2">
    <source>
        <dbReference type="Proteomes" id="UP000823775"/>
    </source>
</evidence>
<proteinExistence type="predicted"/>
<organism evidence="1 2">
    <name type="scientific">Datura stramonium</name>
    <name type="common">Jimsonweed</name>
    <name type="synonym">Common thornapple</name>
    <dbReference type="NCBI Taxonomy" id="4076"/>
    <lineage>
        <taxon>Eukaryota</taxon>
        <taxon>Viridiplantae</taxon>
        <taxon>Streptophyta</taxon>
        <taxon>Embryophyta</taxon>
        <taxon>Tracheophyta</taxon>
        <taxon>Spermatophyta</taxon>
        <taxon>Magnoliopsida</taxon>
        <taxon>eudicotyledons</taxon>
        <taxon>Gunneridae</taxon>
        <taxon>Pentapetalae</taxon>
        <taxon>asterids</taxon>
        <taxon>lamiids</taxon>
        <taxon>Solanales</taxon>
        <taxon>Solanaceae</taxon>
        <taxon>Solanoideae</taxon>
        <taxon>Datureae</taxon>
        <taxon>Datura</taxon>
    </lineage>
</organism>
<accession>A0ABS8WNV2</accession>
<reference evidence="1 2" key="1">
    <citation type="journal article" date="2021" name="BMC Genomics">
        <title>Datura genome reveals duplications of psychoactive alkaloid biosynthetic genes and high mutation rate following tissue culture.</title>
        <authorList>
            <person name="Rajewski A."/>
            <person name="Carter-House D."/>
            <person name="Stajich J."/>
            <person name="Litt A."/>
        </authorList>
    </citation>
    <scope>NUCLEOTIDE SEQUENCE [LARGE SCALE GENOMIC DNA]</scope>
    <source>
        <strain evidence="1">AR-01</strain>
    </source>
</reference>
<dbReference type="EMBL" id="JACEIK010009667">
    <property type="protein sequence ID" value="MCE3052513.1"/>
    <property type="molecule type" value="Genomic_DNA"/>
</dbReference>
<evidence type="ECO:0000313" key="1">
    <source>
        <dbReference type="EMBL" id="MCE3052513.1"/>
    </source>
</evidence>
<protein>
    <submittedName>
        <fullName evidence="1">Uncharacterized protein</fullName>
    </submittedName>
</protein>